<feature type="transmembrane region" description="Helical" evidence="1">
    <location>
        <begin position="251"/>
        <end position="269"/>
    </location>
</feature>
<feature type="transmembrane region" description="Helical" evidence="1">
    <location>
        <begin position="37"/>
        <end position="54"/>
    </location>
</feature>
<protein>
    <submittedName>
        <fullName evidence="2">Multi antimicrobial extrusion protein MatE</fullName>
    </submittedName>
</protein>
<proteinExistence type="predicted"/>
<accession>A0ABT2UBR9</accession>
<feature type="transmembrane region" description="Helical" evidence="1">
    <location>
        <begin position="180"/>
        <end position="202"/>
    </location>
</feature>
<keyword evidence="3" id="KW-1185">Reference proteome</keyword>
<dbReference type="EMBL" id="JAOQIO010000007">
    <property type="protein sequence ID" value="MCU6791382.1"/>
    <property type="molecule type" value="Genomic_DNA"/>
</dbReference>
<sequence length="427" mass="47044">MIAFFLPLGFSALLISVSHVIINSTLAHAIINPEIVITGYAMAFSIFGLTEEAAVLMRQTCTVLVKDKRTFKSLLIVCLFLIIFILLISSVVAYTPAGAWLFGYVFGASEELQKDILSTYRVLVLVTIFSVLRCIYQGIIISKMRTKWLTIAMIIRLSVMYGLSLLFISNPHLISGRTGAFIFLAGMIVEAAVSYAEGRMLVNKLPAFSDDGESRDVRGVFRFYRPMLISVFLAVSVTPAINVLLGKTVNMELAIASYTIAFSITWLAISFQTYMHQIVLNYYKKAPHLVFKFGIIFGIMPGFFLCLLGFTPLGHWVLQNLVGINGDLLTATAQALKIFVLFSLIFPWVDFCNGIVMLRSQTGIMVWSQGSNIVMTLVVLLIGIWLVPDWNGAIGALAQSIGSAAELGVLVLSLSRLRQPSTYSIGN</sequence>
<gene>
    <name evidence="2" type="ORF">OB236_04480</name>
</gene>
<evidence type="ECO:0000256" key="1">
    <source>
        <dbReference type="SAM" id="Phobius"/>
    </source>
</evidence>
<organism evidence="2 3">
    <name type="scientific">Paenibacillus baimaensis</name>
    <dbReference type="NCBI Taxonomy" id="2982185"/>
    <lineage>
        <taxon>Bacteria</taxon>
        <taxon>Bacillati</taxon>
        <taxon>Bacillota</taxon>
        <taxon>Bacilli</taxon>
        <taxon>Bacillales</taxon>
        <taxon>Paenibacillaceae</taxon>
        <taxon>Paenibacillus</taxon>
    </lineage>
</organism>
<feature type="transmembrane region" description="Helical" evidence="1">
    <location>
        <begin position="74"/>
        <end position="97"/>
    </location>
</feature>
<feature type="transmembrane region" description="Helical" evidence="1">
    <location>
        <begin position="338"/>
        <end position="358"/>
    </location>
</feature>
<keyword evidence="1" id="KW-0472">Membrane</keyword>
<feature type="transmembrane region" description="Helical" evidence="1">
    <location>
        <begin position="393"/>
        <end position="414"/>
    </location>
</feature>
<dbReference type="Proteomes" id="UP001652445">
    <property type="component" value="Unassembled WGS sequence"/>
</dbReference>
<feature type="transmembrane region" description="Helical" evidence="1">
    <location>
        <begin position="223"/>
        <end position="245"/>
    </location>
</feature>
<name>A0ABT2UBR9_9BACL</name>
<comment type="caution">
    <text evidence="2">The sequence shown here is derived from an EMBL/GenBank/DDBJ whole genome shotgun (WGS) entry which is preliminary data.</text>
</comment>
<evidence type="ECO:0000313" key="3">
    <source>
        <dbReference type="Proteomes" id="UP001652445"/>
    </source>
</evidence>
<feature type="transmembrane region" description="Helical" evidence="1">
    <location>
        <begin position="148"/>
        <end position="168"/>
    </location>
</feature>
<reference evidence="2 3" key="1">
    <citation type="submission" date="2022-09" db="EMBL/GenBank/DDBJ databases">
        <authorList>
            <person name="Han X.L."/>
            <person name="Wang Q."/>
            <person name="Lu T."/>
        </authorList>
    </citation>
    <scope>NUCLEOTIDE SEQUENCE [LARGE SCALE GENOMIC DNA]</scope>
    <source>
        <strain evidence="2 3">WQ 127069</strain>
    </source>
</reference>
<feature type="transmembrane region" description="Helical" evidence="1">
    <location>
        <begin position="289"/>
        <end position="318"/>
    </location>
</feature>
<keyword evidence="1" id="KW-1133">Transmembrane helix</keyword>
<feature type="transmembrane region" description="Helical" evidence="1">
    <location>
        <begin position="117"/>
        <end position="136"/>
    </location>
</feature>
<evidence type="ECO:0000313" key="2">
    <source>
        <dbReference type="EMBL" id="MCU6791382.1"/>
    </source>
</evidence>
<keyword evidence="1" id="KW-0812">Transmembrane</keyword>
<feature type="transmembrane region" description="Helical" evidence="1">
    <location>
        <begin position="370"/>
        <end position="387"/>
    </location>
</feature>